<feature type="region of interest" description="Disordered" evidence="1">
    <location>
        <begin position="33"/>
        <end position="59"/>
    </location>
</feature>
<dbReference type="Proteomes" id="UP000051952">
    <property type="component" value="Unassembled WGS sequence"/>
</dbReference>
<dbReference type="OrthoDB" id="263350at2759"/>
<name>A0A0S4JU15_BODSA</name>
<feature type="compositionally biased region" description="Polar residues" evidence="1">
    <location>
        <begin position="47"/>
        <end position="59"/>
    </location>
</feature>
<reference evidence="3" key="1">
    <citation type="submission" date="2015-09" db="EMBL/GenBank/DDBJ databases">
        <authorList>
            <consortium name="Pathogen Informatics"/>
        </authorList>
    </citation>
    <scope>NUCLEOTIDE SEQUENCE [LARGE SCALE GENOMIC DNA]</scope>
    <source>
        <strain evidence="3">Lake Konstanz</strain>
    </source>
</reference>
<feature type="region of interest" description="Disordered" evidence="1">
    <location>
        <begin position="421"/>
        <end position="471"/>
    </location>
</feature>
<proteinExistence type="predicted"/>
<keyword evidence="3" id="KW-1185">Reference proteome</keyword>
<dbReference type="AlphaFoldDB" id="A0A0S4JU15"/>
<protein>
    <submittedName>
        <fullName evidence="2">Uncharacterized protein</fullName>
    </submittedName>
</protein>
<evidence type="ECO:0000313" key="2">
    <source>
        <dbReference type="EMBL" id="CUG92864.1"/>
    </source>
</evidence>
<dbReference type="EMBL" id="CYKH01002091">
    <property type="protein sequence ID" value="CUG92864.1"/>
    <property type="molecule type" value="Genomic_DNA"/>
</dbReference>
<organism evidence="2 3">
    <name type="scientific">Bodo saltans</name>
    <name type="common">Flagellated protozoan</name>
    <dbReference type="NCBI Taxonomy" id="75058"/>
    <lineage>
        <taxon>Eukaryota</taxon>
        <taxon>Discoba</taxon>
        <taxon>Euglenozoa</taxon>
        <taxon>Kinetoplastea</taxon>
        <taxon>Metakinetoplastina</taxon>
        <taxon>Eubodonida</taxon>
        <taxon>Bodonidae</taxon>
        <taxon>Bodo</taxon>
    </lineage>
</organism>
<gene>
    <name evidence="2" type="ORF">BSAL_39750</name>
</gene>
<evidence type="ECO:0000313" key="3">
    <source>
        <dbReference type="Proteomes" id="UP000051952"/>
    </source>
</evidence>
<dbReference type="VEuPathDB" id="TriTrypDB:BSAL_39750"/>
<evidence type="ECO:0000256" key="1">
    <source>
        <dbReference type="SAM" id="MobiDB-lite"/>
    </source>
</evidence>
<sequence length="482" mass="52498">MRRLACQFRDSVDCSAHINSVSRRWARSRGSASKVRQVEEKPAQELFQPTSVAPSLRQPTGSASAAFATANTPTISSMRAEIESMRREKHFEESLRKEQIAAKAQHAKDGGNLQRGTNQFRQRTEMIVPATAPSYNVTDGAMGEALKANEWLIGRKLQRDISDVLRPKTSSSSSASSDSARLVELSGVLPAPHSLSAASTKIVEDLSRRVRTALQRYAPSTELSDVGVNDLLYTAAVVDVVQSASDADLRVWLRLGLIDPLWWGASDDFSESTLPDASSSSAASELLEEDSLDPLRAALLAGNCSAFVGAASERLKFGDLPPPDVAPAILKASRGDFGNISEKELRALEGYEKSSGPGQGIARSMSPSSPLLAELAKRDSSIKTSLDVMERVKREALLDKQFQEAVEHVNVLHEGRIASMEKLRPSPRPSAAAVPYFFGSQRSRPPPQADMNLPAPALSPGERQSLRRKKKLMLLRKRFSRS</sequence>
<accession>A0A0S4JU15</accession>